<dbReference type="PANTHER" id="PTHR12822:SF3">
    <property type="entry name" value="PROTEIN YIPF2"/>
    <property type="match status" value="1"/>
</dbReference>
<protein>
    <submittedName>
        <fullName evidence="3">Yip1 domain family, member 2</fullName>
    </submittedName>
</protein>
<keyword evidence="2" id="KW-0812">Transmembrane</keyword>
<dbReference type="GO" id="GO:0031267">
    <property type="term" value="F:small GTPase binding"/>
    <property type="evidence" value="ECO:0007669"/>
    <property type="project" value="InterPro"/>
</dbReference>
<evidence type="ECO:0000256" key="1">
    <source>
        <dbReference type="ARBA" id="ARBA00004257"/>
    </source>
</evidence>
<reference evidence="3" key="2">
    <citation type="submission" date="2025-09" db="UniProtKB">
        <authorList>
            <consortium name="Ensembl"/>
        </authorList>
    </citation>
    <scope>IDENTIFICATION</scope>
</reference>
<dbReference type="AlphaFoldDB" id="A0A672T4T9"/>
<name>A0A672T4T9_SINGR</name>
<dbReference type="PANTHER" id="PTHR12822">
    <property type="entry name" value="PROTEIN YIPF"/>
    <property type="match status" value="1"/>
</dbReference>
<keyword evidence="2" id="KW-0472">Membrane</keyword>
<evidence type="ECO:0000256" key="2">
    <source>
        <dbReference type="SAM" id="Phobius"/>
    </source>
</evidence>
<keyword evidence="2" id="KW-1133">Transmembrane helix</keyword>
<evidence type="ECO:0000313" key="3">
    <source>
        <dbReference type="Ensembl" id="ENSSGRP00000109728.1"/>
    </source>
</evidence>
<dbReference type="Ensembl" id="ENSSGRT00000116574.1">
    <property type="protein sequence ID" value="ENSSGRP00000109728.1"/>
    <property type="gene ID" value="ENSSGRG00000054019.1"/>
</dbReference>
<feature type="transmembrane region" description="Helical" evidence="2">
    <location>
        <begin position="168"/>
        <end position="188"/>
    </location>
</feature>
<keyword evidence="4" id="KW-1185">Reference proteome</keyword>
<accession>A0A672T4T9</accession>
<comment type="subcellular location">
    <subcellularLocation>
        <location evidence="1">Golgi apparatus</location>
        <location evidence="1">cis-Golgi network membrane</location>
        <topology evidence="1">Multi-pass membrane protein</topology>
    </subcellularLocation>
</comment>
<feature type="transmembrane region" description="Helical" evidence="2">
    <location>
        <begin position="140"/>
        <end position="162"/>
    </location>
</feature>
<dbReference type="GO" id="GO:0005794">
    <property type="term" value="C:Golgi apparatus"/>
    <property type="evidence" value="ECO:0007669"/>
    <property type="project" value="UniProtKB-SubCell"/>
</dbReference>
<dbReference type="InParanoid" id="A0A672T4T9"/>
<organism evidence="3 4">
    <name type="scientific">Sinocyclocheilus grahami</name>
    <name type="common">Dianchi golden-line fish</name>
    <name type="synonym">Barbus grahami</name>
    <dbReference type="NCBI Taxonomy" id="75366"/>
    <lineage>
        <taxon>Eukaryota</taxon>
        <taxon>Metazoa</taxon>
        <taxon>Chordata</taxon>
        <taxon>Craniata</taxon>
        <taxon>Vertebrata</taxon>
        <taxon>Euteleostomi</taxon>
        <taxon>Actinopterygii</taxon>
        <taxon>Neopterygii</taxon>
        <taxon>Teleostei</taxon>
        <taxon>Ostariophysi</taxon>
        <taxon>Cypriniformes</taxon>
        <taxon>Cyprinidae</taxon>
        <taxon>Cyprininae</taxon>
        <taxon>Sinocyclocheilus</taxon>
    </lineage>
</organism>
<evidence type="ECO:0000313" key="4">
    <source>
        <dbReference type="Proteomes" id="UP000472262"/>
    </source>
</evidence>
<feature type="transmembrane region" description="Helical" evidence="2">
    <location>
        <begin position="51"/>
        <end position="74"/>
    </location>
</feature>
<dbReference type="InterPro" id="IPR039765">
    <property type="entry name" value="Yip5/YIPF1/YIPF2"/>
</dbReference>
<dbReference type="GO" id="GO:0016192">
    <property type="term" value="P:vesicle-mediated transport"/>
    <property type="evidence" value="ECO:0007669"/>
    <property type="project" value="InterPro"/>
</dbReference>
<sequence>PSEIIIICRFAAQDTFLIINVENSCLLGGEKQTGGFWTFEYYVILQRRYNAGMFVFLLGMVFFVTFILCCNIILVQSLCSKHLPQLLGDTMQVCLFSYLVWYSFLSGYTFLETVCVYGYSLFIYIPTSISWTISVYWLEWLLIVIAMVISGSVLVMTFWPAICDDTKLTAFATMAVIVSLHALLAVGFKVRETLQRTIPSQIHLKRYQLYLK</sequence>
<dbReference type="Proteomes" id="UP000472262">
    <property type="component" value="Unassembled WGS sequence"/>
</dbReference>
<proteinExistence type="predicted"/>
<reference evidence="3" key="1">
    <citation type="submission" date="2025-08" db="UniProtKB">
        <authorList>
            <consortium name="Ensembl"/>
        </authorList>
    </citation>
    <scope>IDENTIFICATION</scope>
</reference>